<dbReference type="OrthoDB" id="9808428at2"/>
<keyword evidence="2" id="KW-0255">Endonuclease</keyword>
<dbReference type="Pfam" id="PF05685">
    <property type="entry name" value="Uma2"/>
    <property type="match status" value="1"/>
</dbReference>
<dbReference type="InterPro" id="IPR011335">
    <property type="entry name" value="Restrct_endonuc-II-like"/>
</dbReference>
<evidence type="ECO:0000259" key="1">
    <source>
        <dbReference type="Pfam" id="PF05685"/>
    </source>
</evidence>
<keyword evidence="2" id="KW-0378">Hydrolase</keyword>
<proteinExistence type="predicted"/>
<dbReference type="Gene3D" id="3.90.1570.10">
    <property type="entry name" value="tt1808, chain A"/>
    <property type="match status" value="1"/>
</dbReference>
<keyword evidence="2" id="KW-0540">Nuclease</keyword>
<comment type="caution">
    <text evidence="2">The sequence shown here is derived from an EMBL/GenBank/DDBJ whole genome shotgun (WGS) entry which is preliminary data.</text>
</comment>
<dbReference type="GO" id="GO:0004519">
    <property type="term" value="F:endonuclease activity"/>
    <property type="evidence" value="ECO:0007669"/>
    <property type="project" value="UniProtKB-KW"/>
</dbReference>
<dbReference type="InterPro" id="IPR008538">
    <property type="entry name" value="Uma2"/>
</dbReference>
<dbReference type="PANTHER" id="PTHR36558:SF1">
    <property type="entry name" value="RESTRICTION ENDONUCLEASE DOMAIN-CONTAINING PROTEIN-RELATED"/>
    <property type="match status" value="1"/>
</dbReference>
<sequence length="186" mass="21492">MAVAENIFISLEQYENMRKENNNIIEYIDGIVYMPPSPSTKHQRISSRLQIKIGIYLDGKECEVFDAPYDIQLKKDNIEGNKIVIPDLSVICDKSGFEENKYVGVPKLIVEILSPSNQSHDLITKFNLYMKYGVEEYWIVNPMLNSIIVYTLNNDGMYEQFDMKTLNGKIKSKVLEDFSVSLEELF</sequence>
<accession>A0A2A7MM16</accession>
<dbReference type="InterPro" id="IPR012296">
    <property type="entry name" value="Nuclease_put_TT1808"/>
</dbReference>
<evidence type="ECO:0000313" key="3">
    <source>
        <dbReference type="Proteomes" id="UP000220840"/>
    </source>
</evidence>
<dbReference type="RefSeq" id="WP_058296697.1">
    <property type="nucleotide sequence ID" value="NZ_CAMRXB010000069.1"/>
</dbReference>
<dbReference type="Proteomes" id="UP000220840">
    <property type="component" value="Unassembled WGS sequence"/>
</dbReference>
<feature type="domain" description="Putative restriction endonuclease" evidence="1">
    <location>
        <begin position="11"/>
        <end position="182"/>
    </location>
</feature>
<gene>
    <name evidence="2" type="ORF">CQ394_12920</name>
</gene>
<dbReference type="SUPFAM" id="SSF52980">
    <property type="entry name" value="Restriction endonuclease-like"/>
    <property type="match status" value="1"/>
</dbReference>
<dbReference type="STRING" id="137838.GCA_001458595_04074"/>
<protein>
    <submittedName>
        <fullName evidence="2">Uma2 family endonuclease</fullName>
    </submittedName>
</protein>
<dbReference type="CDD" id="cd06260">
    <property type="entry name" value="DUF820-like"/>
    <property type="match status" value="1"/>
</dbReference>
<evidence type="ECO:0000313" key="2">
    <source>
        <dbReference type="EMBL" id="PEG32553.1"/>
    </source>
</evidence>
<dbReference type="EMBL" id="PDCJ01000001">
    <property type="protein sequence ID" value="PEG32553.1"/>
    <property type="molecule type" value="Genomic_DNA"/>
</dbReference>
<organism evidence="2 3">
    <name type="scientific">Clostridium neonatale</name>
    <dbReference type="NCBI Taxonomy" id="137838"/>
    <lineage>
        <taxon>Bacteria</taxon>
        <taxon>Bacillati</taxon>
        <taxon>Bacillota</taxon>
        <taxon>Clostridia</taxon>
        <taxon>Eubacteriales</taxon>
        <taxon>Clostridiaceae</taxon>
        <taxon>Clostridium</taxon>
    </lineage>
</organism>
<dbReference type="AlphaFoldDB" id="A0A2A7MM16"/>
<keyword evidence="3" id="KW-1185">Reference proteome</keyword>
<dbReference type="PANTHER" id="PTHR36558">
    <property type="entry name" value="GLR1098 PROTEIN"/>
    <property type="match status" value="1"/>
</dbReference>
<reference evidence="2 3" key="1">
    <citation type="submission" date="2017-10" db="EMBL/GenBank/DDBJ databases">
        <title>Effective Description of Clostridium neonatale sp. nov. linked to necrotizing enterocolitis in neonates and a clarification of species assignable to the genus Clostridium (Prazmowski 1880) emend. Lawson and Rainey 2016.</title>
        <authorList>
            <person name="Bernard K."/>
            <person name="Burdz T."/>
            <person name="Wiebe D."/>
            <person name="Balcewich B."/>
            <person name="Alfa M."/>
            <person name="Bernier A.-M."/>
        </authorList>
    </citation>
    <scope>NUCLEOTIDE SEQUENCE [LARGE SCALE GENOMIC DNA]</scope>
    <source>
        <strain evidence="2 3">LCDC99A005</strain>
    </source>
</reference>
<name>A0A2A7MM16_9CLOT</name>